<comment type="caution">
    <text evidence="1">The sequence shown here is derived from an EMBL/GenBank/DDBJ whole genome shotgun (WGS) entry which is preliminary data.</text>
</comment>
<evidence type="ECO:0000313" key="2">
    <source>
        <dbReference type="Proteomes" id="UP001234297"/>
    </source>
</evidence>
<protein>
    <submittedName>
        <fullName evidence="1">Uncharacterized protein</fullName>
    </submittedName>
</protein>
<keyword evidence="2" id="KW-1185">Reference proteome</keyword>
<dbReference type="Proteomes" id="UP001234297">
    <property type="component" value="Chromosome 5"/>
</dbReference>
<proteinExistence type="predicted"/>
<dbReference type="EMBL" id="CM056813">
    <property type="protein sequence ID" value="KAJ8639996.1"/>
    <property type="molecule type" value="Genomic_DNA"/>
</dbReference>
<evidence type="ECO:0000313" key="1">
    <source>
        <dbReference type="EMBL" id="KAJ8639996.1"/>
    </source>
</evidence>
<sequence>MTNQTMVFNEFTFPAFTDHSSMSHLGFLGFDASSFWYASPMVVSNCYQGNSEQTSPEEDYDFTQNTAERKSFVIDDGCHDNSSIFHEVDESFGNGEYKMDMLWEDFNDELGRSSFVRDDVVGFNRTFSHSMLGYKFDVISPLKMSRRSTSSINRPRRLSLRLILKVLKKLLLLSRSRCPKCNDM</sequence>
<accession>A0ACC2M3T6</accession>
<name>A0ACC2M3T6_PERAE</name>
<gene>
    <name evidence="1" type="ORF">MRB53_016690</name>
</gene>
<reference evidence="1 2" key="1">
    <citation type="journal article" date="2022" name="Hortic Res">
        <title>A haplotype resolved chromosomal level avocado genome allows analysis of novel avocado genes.</title>
        <authorList>
            <person name="Nath O."/>
            <person name="Fletcher S.J."/>
            <person name="Hayward A."/>
            <person name="Shaw L.M."/>
            <person name="Masouleh A.K."/>
            <person name="Furtado A."/>
            <person name="Henry R.J."/>
            <person name="Mitter N."/>
        </authorList>
    </citation>
    <scope>NUCLEOTIDE SEQUENCE [LARGE SCALE GENOMIC DNA]</scope>
    <source>
        <strain evidence="2">cv. Hass</strain>
    </source>
</reference>
<organism evidence="1 2">
    <name type="scientific">Persea americana</name>
    <name type="common">Avocado</name>
    <dbReference type="NCBI Taxonomy" id="3435"/>
    <lineage>
        <taxon>Eukaryota</taxon>
        <taxon>Viridiplantae</taxon>
        <taxon>Streptophyta</taxon>
        <taxon>Embryophyta</taxon>
        <taxon>Tracheophyta</taxon>
        <taxon>Spermatophyta</taxon>
        <taxon>Magnoliopsida</taxon>
        <taxon>Magnoliidae</taxon>
        <taxon>Laurales</taxon>
        <taxon>Lauraceae</taxon>
        <taxon>Persea</taxon>
    </lineage>
</organism>